<dbReference type="Gene3D" id="3.40.50.720">
    <property type="entry name" value="NAD(P)-binding Rossmann-like Domain"/>
    <property type="match status" value="1"/>
</dbReference>
<accession>A0A2M7XD31</accession>
<evidence type="ECO:0000256" key="3">
    <source>
        <dbReference type="ARBA" id="ARBA00023027"/>
    </source>
</evidence>
<dbReference type="GO" id="GO:0048040">
    <property type="term" value="F:UDP-glucuronate decarboxylase activity"/>
    <property type="evidence" value="ECO:0007669"/>
    <property type="project" value="TreeGrafter"/>
</dbReference>
<dbReference type="InterPro" id="IPR044516">
    <property type="entry name" value="UXS-like"/>
</dbReference>
<feature type="domain" description="NAD-dependent epimerase/dehydratase" evidence="5">
    <location>
        <begin position="11"/>
        <end position="255"/>
    </location>
</feature>
<dbReference type="GO" id="GO:0005737">
    <property type="term" value="C:cytoplasm"/>
    <property type="evidence" value="ECO:0007669"/>
    <property type="project" value="TreeGrafter"/>
</dbReference>
<evidence type="ECO:0000259" key="5">
    <source>
        <dbReference type="Pfam" id="PF01370"/>
    </source>
</evidence>
<dbReference type="Pfam" id="PF01370">
    <property type="entry name" value="Epimerase"/>
    <property type="match status" value="1"/>
</dbReference>
<dbReference type="AlphaFoldDB" id="A0A2M7XD31"/>
<evidence type="ECO:0000256" key="1">
    <source>
        <dbReference type="ARBA" id="ARBA00001911"/>
    </source>
</evidence>
<organism evidence="6 7">
    <name type="scientific">Candidatus Uhrbacteria bacterium CG_4_9_14_3_um_filter_41_35</name>
    <dbReference type="NCBI Taxonomy" id="1975034"/>
    <lineage>
        <taxon>Bacteria</taxon>
        <taxon>Candidatus Uhriibacteriota</taxon>
    </lineage>
</organism>
<dbReference type="GO" id="GO:0033320">
    <property type="term" value="P:UDP-D-xylose biosynthetic process"/>
    <property type="evidence" value="ECO:0007669"/>
    <property type="project" value="UniProtKB-UniPathway"/>
</dbReference>
<gene>
    <name evidence="6" type="ORF">CO173_04750</name>
</gene>
<dbReference type="GO" id="GO:0042732">
    <property type="term" value="P:D-xylose metabolic process"/>
    <property type="evidence" value="ECO:0007669"/>
    <property type="project" value="InterPro"/>
</dbReference>
<evidence type="ECO:0000313" key="7">
    <source>
        <dbReference type="Proteomes" id="UP000231263"/>
    </source>
</evidence>
<keyword evidence="2" id="KW-0210">Decarboxylase</keyword>
<evidence type="ECO:0000313" key="6">
    <source>
        <dbReference type="EMBL" id="PJA45732.1"/>
    </source>
</evidence>
<comment type="cofactor">
    <cofactor evidence="1">
        <name>NAD(+)</name>
        <dbReference type="ChEBI" id="CHEBI:57540"/>
    </cofactor>
</comment>
<dbReference type="PANTHER" id="PTHR43078">
    <property type="entry name" value="UDP-GLUCURONIC ACID DECARBOXYLASE-RELATED"/>
    <property type="match status" value="1"/>
</dbReference>
<dbReference type="InterPro" id="IPR001509">
    <property type="entry name" value="Epimerase_deHydtase"/>
</dbReference>
<dbReference type="SUPFAM" id="SSF51735">
    <property type="entry name" value="NAD(P)-binding Rossmann-fold domains"/>
    <property type="match status" value="1"/>
</dbReference>
<keyword evidence="4" id="KW-0456">Lyase</keyword>
<dbReference type="Proteomes" id="UP000231263">
    <property type="component" value="Unassembled WGS sequence"/>
</dbReference>
<evidence type="ECO:0000256" key="4">
    <source>
        <dbReference type="ARBA" id="ARBA00023239"/>
    </source>
</evidence>
<proteinExistence type="predicted"/>
<comment type="caution">
    <text evidence="6">The sequence shown here is derived from an EMBL/GenBank/DDBJ whole genome shotgun (WGS) entry which is preliminary data.</text>
</comment>
<dbReference type="GO" id="GO:0070403">
    <property type="term" value="F:NAD+ binding"/>
    <property type="evidence" value="ECO:0007669"/>
    <property type="project" value="InterPro"/>
</dbReference>
<dbReference type="EMBL" id="PFWT01000026">
    <property type="protein sequence ID" value="PJA45732.1"/>
    <property type="molecule type" value="Genomic_DNA"/>
</dbReference>
<dbReference type="UniPathway" id="UPA00796">
    <property type="reaction ID" value="UER00771"/>
</dbReference>
<reference evidence="7" key="1">
    <citation type="submission" date="2017-09" db="EMBL/GenBank/DDBJ databases">
        <title>Depth-based differentiation of microbial function through sediment-hosted aquifers and enrichment of novel symbionts in the deep terrestrial subsurface.</title>
        <authorList>
            <person name="Probst A.J."/>
            <person name="Ladd B."/>
            <person name="Jarett J.K."/>
            <person name="Geller-Mcgrath D.E."/>
            <person name="Sieber C.M.K."/>
            <person name="Emerson J.B."/>
            <person name="Anantharaman K."/>
            <person name="Thomas B.C."/>
            <person name="Malmstrom R."/>
            <person name="Stieglmeier M."/>
            <person name="Klingl A."/>
            <person name="Woyke T."/>
            <person name="Ryan C.M."/>
            <person name="Banfield J.F."/>
        </authorList>
    </citation>
    <scope>NUCLEOTIDE SEQUENCE [LARGE SCALE GENOMIC DNA]</scope>
</reference>
<sequence length="337" mass="37974">MPELQEKPIAMVTGGAGFIGSFLCEELLKSGYRVICVDDFSTGHVRNIDPYLRNPDFQFLRQDINVPFDLEAFPELEPFKVKFLGVQEIYHLAVPKSIKNYDKYRMSTLLVSGRGIANILDMAVKYKSKVLLASSPSVYGPRLSDSERFTEEYHGVVDHLASRSAYEEGRRFAETSLDTYKKVYGIETRIARIFKTYGPRMPLFDGFQISDFILNALNQENLIVHGDKDFKTTLIYVSDVVSGIVKLMAHPEDIGPVNFGNDVDEMIVGVADKIIAMTGSNSKVIFGEKLQYLMEQGLPDVHKAKEALHWSPVTRLEDGLQKTIDYIQANKILLTGE</sequence>
<keyword evidence="3" id="KW-0520">NAD</keyword>
<evidence type="ECO:0000256" key="2">
    <source>
        <dbReference type="ARBA" id="ARBA00022793"/>
    </source>
</evidence>
<protein>
    <submittedName>
        <fullName evidence="6">NAD-dependent dehydratase</fullName>
    </submittedName>
</protein>
<dbReference type="InterPro" id="IPR036291">
    <property type="entry name" value="NAD(P)-bd_dom_sf"/>
</dbReference>
<dbReference type="PANTHER" id="PTHR43078:SF6">
    <property type="entry name" value="UDP-GLUCURONIC ACID DECARBOXYLASE 1"/>
    <property type="match status" value="1"/>
</dbReference>
<name>A0A2M7XD31_9BACT</name>